<comment type="caution">
    <text evidence="8">The sequence shown here is derived from an EMBL/GenBank/DDBJ whole genome shotgun (WGS) entry which is preliminary data.</text>
</comment>
<comment type="function">
    <text evidence="5">Involved in formation and maintenance of cell shape.</text>
</comment>
<dbReference type="Gene3D" id="2.40.10.350">
    <property type="entry name" value="Rod shape-determining protein MreC, domain 2"/>
    <property type="match status" value="1"/>
</dbReference>
<comment type="similarity">
    <text evidence="1 5">Belongs to the MreC family.</text>
</comment>
<accession>A0ABT8L880</accession>
<keyword evidence="6" id="KW-0812">Transmembrane</keyword>
<reference evidence="8" key="1">
    <citation type="submission" date="2023-06" db="EMBL/GenBank/DDBJ databases">
        <title>Genomic of Agaribacillus aureum.</title>
        <authorList>
            <person name="Wang G."/>
        </authorList>
    </citation>
    <scope>NUCLEOTIDE SEQUENCE</scope>
    <source>
        <strain evidence="8">BMA12</strain>
    </source>
</reference>
<evidence type="ECO:0000256" key="2">
    <source>
        <dbReference type="ARBA" id="ARBA00013855"/>
    </source>
</evidence>
<evidence type="ECO:0000256" key="6">
    <source>
        <dbReference type="SAM" id="Phobius"/>
    </source>
</evidence>
<dbReference type="InterPro" id="IPR055342">
    <property type="entry name" value="MreC_beta-barrel_core"/>
</dbReference>
<dbReference type="EMBL" id="JAUJEB010000001">
    <property type="protein sequence ID" value="MDN5212616.1"/>
    <property type="molecule type" value="Genomic_DNA"/>
</dbReference>
<dbReference type="PANTHER" id="PTHR34138:SF1">
    <property type="entry name" value="CELL SHAPE-DETERMINING PROTEIN MREC"/>
    <property type="match status" value="1"/>
</dbReference>
<proteinExistence type="inferred from homology"/>
<keyword evidence="6" id="KW-1133">Transmembrane helix</keyword>
<name>A0ABT8L880_9BACT</name>
<feature type="transmembrane region" description="Helical" evidence="6">
    <location>
        <begin position="12"/>
        <end position="29"/>
    </location>
</feature>
<evidence type="ECO:0000256" key="1">
    <source>
        <dbReference type="ARBA" id="ARBA00009369"/>
    </source>
</evidence>
<dbReference type="RefSeq" id="WP_346757933.1">
    <property type="nucleotide sequence ID" value="NZ_JAUJEB010000001.1"/>
</dbReference>
<organism evidence="8 9">
    <name type="scientific">Agaribacillus aureus</name>
    <dbReference type="NCBI Taxonomy" id="3051825"/>
    <lineage>
        <taxon>Bacteria</taxon>
        <taxon>Pseudomonadati</taxon>
        <taxon>Bacteroidota</taxon>
        <taxon>Cytophagia</taxon>
        <taxon>Cytophagales</taxon>
        <taxon>Splendidivirgaceae</taxon>
        <taxon>Agaribacillus</taxon>
    </lineage>
</organism>
<evidence type="ECO:0000259" key="7">
    <source>
        <dbReference type="Pfam" id="PF04085"/>
    </source>
</evidence>
<keyword evidence="3 5" id="KW-0133">Cell shape</keyword>
<feature type="domain" description="Rod shape-determining protein MreC beta-barrel core" evidence="7">
    <location>
        <begin position="112"/>
        <end position="260"/>
    </location>
</feature>
<dbReference type="InterPro" id="IPR042175">
    <property type="entry name" value="Cell/Rod_MreC_2"/>
</dbReference>
<dbReference type="PIRSF" id="PIRSF038471">
    <property type="entry name" value="MreC"/>
    <property type="match status" value="1"/>
</dbReference>
<evidence type="ECO:0000256" key="5">
    <source>
        <dbReference type="PIRNR" id="PIRNR038471"/>
    </source>
</evidence>
<evidence type="ECO:0000256" key="4">
    <source>
        <dbReference type="ARBA" id="ARBA00032089"/>
    </source>
</evidence>
<dbReference type="Proteomes" id="UP001172083">
    <property type="component" value="Unassembled WGS sequence"/>
</dbReference>
<evidence type="ECO:0000256" key="3">
    <source>
        <dbReference type="ARBA" id="ARBA00022960"/>
    </source>
</evidence>
<dbReference type="Pfam" id="PF04085">
    <property type="entry name" value="MreC"/>
    <property type="match status" value="1"/>
</dbReference>
<keyword evidence="6" id="KW-0472">Membrane</keyword>
<sequence length="276" mass="31233">MRSLFLFLFKYRTFFVFVFLQILCSWLIISNNQYQSAAFFTSSNRMAASIMTTTDNVSDYFNLSTQNKKLADENARLKMLLNQKQQISGYFLKKRVTDTAVLKQFNYLPAKVVKNSVNWSNNYITINKGSIDGIKKGMGVVSHNGIVGIVKSTSRHFSTITSLLHNNIFISSVIARTGDLCSTTWNGRDPYEASLRFVPRHIQLQFGDTIVTSGYNSIFDAGTLIGTVKETGIEENATFYDVKIDLATDFNSLSYVYVIENYLKAEKDSLEQNLVP</sequence>
<dbReference type="PANTHER" id="PTHR34138">
    <property type="entry name" value="CELL SHAPE-DETERMINING PROTEIN MREC"/>
    <property type="match status" value="1"/>
</dbReference>
<dbReference type="NCBIfam" id="NF010532">
    <property type="entry name" value="PRK13922.9-3"/>
    <property type="match status" value="1"/>
</dbReference>
<dbReference type="Gene3D" id="2.40.10.340">
    <property type="entry name" value="Rod shape-determining protein MreC, domain 1"/>
    <property type="match status" value="1"/>
</dbReference>
<gene>
    <name evidence="8" type="primary">mreC</name>
    <name evidence="8" type="ORF">QQ020_11190</name>
</gene>
<protein>
    <recommendedName>
        <fullName evidence="2 5">Cell shape-determining protein MreC</fullName>
    </recommendedName>
    <alternativeName>
        <fullName evidence="4 5">Cell shape protein MreC</fullName>
    </alternativeName>
</protein>
<evidence type="ECO:0000313" key="8">
    <source>
        <dbReference type="EMBL" id="MDN5212616.1"/>
    </source>
</evidence>
<keyword evidence="9" id="KW-1185">Reference proteome</keyword>
<dbReference type="InterPro" id="IPR042177">
    <property type="entry name" value="Cell/Rod_1"/>
</dbReference>
<dbReference type="InterPro" id="IPR007221">
    <property type="entry name" value="MreC"/>
</dbReference>
<evidence type="ECO:0000313" key="9">
    <source>
        <dbReference type="Proteomes" id="UP001172083"/>
    </source>
</evidence>